<dbReference type="Proteomes" id="UP000420635">
    <property type="component" value="Unassembled WGS sequence"/>
</dbReference>
<name>A0A646HLV2_9BACT</name>
<dbReference type="AlphaFoldDB" id="A0A646HLV2"/>
<evidence type="ECO:0000313" key="2">
    <source>
        <dbReference type="Proteomes" id="UP000420635"/>
    </source>
</evidence>
<sequence>MGMYDVEYGKRGNMSDFSYTLGTEYGYVFPLSSRFCLHLFPVWQLASAIQMEQKQQKRS</sequence>
<organism evidence="1 2">
    <name type="scientific">Segatella copri</name>
    <dbReference type="NCBI Taxonomy" id="165179"/>
    <lineage>
        <taxon>Bacteria</taxon>
        <taxon>Pseudomonadati</taxon>
        <taxon>Bacteroidota</taxon>
        <taxon>Bacteroidia</taxon>
        <taxon>Bacteroidales</taxon>
        <taxon>Prevotellaceae</taxon>
        <taxon>Segatella</taxon>
    </lineage>
</organism>
<evidence type="ECO:0000313" key="1">
    <source>
        <dbReference type="EMBL" id="MQN90559.1"/>
    </source>
</evidence>
<accession>A0A646HLV2</accession>
<reference evidence="2" key="1">
    <citation type="submission" date="2019-09" db="EMBL/GenBank/DDBJ databases">
        <title>Distinct polysaccharide growth profiles of human intestinal Prevotella copri isolates.</title>
        <authorList>
            <person name="Fehlner-Peach H."/>
            <person name="Magnabosco C."/>
            <person name="Raghavan V."/>
            <person name="Scher J.U."/>
            <person name="Tett A."/>
            <person name="Cox L.M."/>
            <person name="Gottsegen C."/>
            <person name="Watters A."/>
            <person name="Wiltshire- Gordon J.D."/>
            <person name="Segata N."/>
            <person name="Bonneau R."/>
            <person name="Littman D.R."/>
        </authorList>
    </citation>
    <scope>NUCLEOTIDE SEQUENCE [LARGE SCALE GENOMIC DNA]</scope>
    <source>
        <strain evidence="2">iP54</strain>
    </source>
</reference>
<gene>
    <name evidence="1" type="ORF">F7D59_12065</name>
</gene>
<proteinExistence type="predicted"/>
<comment type="caution">
    <text evidence="1">The sequence shown here is derived from an EMBL/GenBank/DDBJ whole genome shotgun (WGS) entry which is preliminary data.</text>
</comment>
<dbReference type="EMBL" id="VZBQ01000125">
    <property type="protein sequence ID" value="MQN90559.1"/>
    <property type="molecule type" value="Genomic_DNA"/>
</dbReference>
<protein>
    <submittedName>
        <fullName evidence="1">Uncharacterized protein</fullName>
    </submittedName>
</protein>